<feature type="compositionally biased region" description="Basic and acidic residues" evidence="1">
    <location>
        <begin position="241"/>
        <end position="258"/>
    </location>
</feature>
<evidence type="ECO:0000313" key="5">
    <source>
        <dbReference type="Proteomes" id="UP000721415"/>
    </source>
</evidence>
<dbReference type="SUPFAM" id="SSF56601">
    <property type="entry name" value="beta-lactamase/transpeptidase-like"/>
    <property type="match status" value="1"/>
</dbReference>
<evidence type="ECO:0000259" key="3">
    <source>
        <dbReference type="Pfam" id="PF13354"/>
    </source>
</evidence>
<dbReference type="EMBL" id="JACBXQ010000004">
    <property type="protein sequence ID" value="MBG9986824.1"/>
    <property type="molecule type" value="Genomic_DNA"/>
</dbReference>
<comment type="caution">
    <text evidence="4">The sequence shown here is derived from an EMBL/GenBank/DDBJ whole genome shotgun (WGS) entry which is preliminary data.</text>
</comment>
<organism evidence="4 5">
    <name type="scientific">Facklamia lactis</name>
    <dbReference type="NCBI Taxonomy" id="2749967"/>
    <lineage>
        <taxon>Bacteria</taxon>
        <taxon>Bacillati</taxon>
        <taxon>Bacillota</taxon>
        <taxon>Bacilli</taxon>
        <taxon>Lactobacillales</taxon>
        <taxon>Aerococcaceae</taxon>
        <taxon>Facklamia</taxon>
    </lineage>
</organism>
<evidence type="ECO:0000313" key="4">
    <source>
        <dbReference type="EMBL" id="MBG9986824.1"/>
    </source>
</evidence>
<sequence>MQCPNCGRKVRSKTQCAYCGYHFNSADKQEFKQDKIEKQESNVKYEPSSKVGREDRVSRRKAGDSVPKPESTPIQPIPRRSLDKEMAEAEEQAQENYQKVNRASHDQGLDEDESFKQRADEVFAYPYTANQESYQEDYDEEEEYIVPKTKQRSGGSVLATILKLLLAFALIFLLFLFAPRIIGKMKEYFAPNHSSLRQVPEEHQDSPNLAGSEAIEEGAQQEQANDDQDEEVAKENSATDQEAKKKNETSAGEGEKESSNPSSESEGKPEQSDESQLYQVKSSQVNVDDYPTIRVELDFDQELSKVDQNTFDFKVKYNDTEIKLDDEYSLLKEGKKLIISFVDPALSVVGEDTSKQALLIETEGFSDSVAYDVPSKDLDEEKAQELSKIAKENLNEQGDASLFVHVQDEKSPFVYDSKAVEADNLIGWFILQRIYELVADNKVQLDDTVKFNDQLLASGDFGTVATSDATEYTVQELIDLTIQQGDASAMNHLVQLAEGVNQFNYWLKESGYFTTRMNAPLAVEGENYISGAMTNATDIGQLLEKLANNQLIDKERDEMFKEALLQSPMSEKFPAENELVERRFELLTSDANTNVQHYSGIIETSEKPIIYVIMSDELEDPASMNTAIQQTISQSLDYIVEGQTTEDREQSEDESREEEANAEAESRAQAEAESRAEAEAQSREESNREASQVTLVDNETTAEISPSGENISNLYEGKQTDNYYWFGDEYRRGTWYQDENGKWSYY</sequence>
<gene>
    <name evidence="4" type="ORF">HZY91_07920</name>
</gene>
<feature type="domain" description="Beta-lactamase class A catalytic" evidence="3">
    <location>
        <begin position="405"/>
        <end position="614"/>
    </location>
</feature>
<keyword evidence="2" id="KW-1133">Transmembrane helix</keyword>
<keyword evidence="4" id="KW-0378">Hydrolase</keyword>
<feature type="compositionally biased region" description="Polar residues" evidence="1">
    <location>
        <begin position="274"/>
        <end position="284"/>
    </location>
</feature>
<dbReference type="GO" id="GO:0016787">
    <property type="term" value="F:hydrolase activity"/>
    <property type="evidence" value="ECO:0007669"/>
    <property type="project" value="UniProtKB-KW"/>
</dbReference>
<dbReference type="RefSeq" id="WP_197115735.1">
    <property type="nucleotide sequence ID" value="NZ_JACBXQ010000004.1"/>
</dbReference>
<feature type="compositionally biased region" description="Basic and acidic residues" evidence="1">
    <location>
        <begin position="51"/>
        <end position="63"/>
    </location>
</feature>
<accession>A0ABS0LU49</accession>
<feature type="region of interest" description="Disordered" evidence="1">
    <location>
        <begin position="218"/>
        <end position="284"/>
    </location>
</feature>
<name>A0ABS0LU49_9LACT</name>
<keyword evidence="5" id="KW-1185">Reference proteome</keyword>
<dbReference type="Pfam" id="PF13354">
    <property type="entry name" value="Beta-lactamase2"/>
    <property type="match status" value="1"/>
</dbReference>
<feature type="region of interest" description="Disordered" evidence="1">
    <location>
        <begin position="644"/>
        <end position="718"/>
    </location>
</feature>
<feature type="compositionally biased region" description="Polar residues" evidence="1">
    <location>
        <begin position="693"/>
        <end position="713"/>
    </location>
</feature>
<keyword evidence="2" id="KW-0472">Membrane</keyword>
<feature type="region of interest" description="Disordered" evidence="1">
    <location>
        <begin position="29"/>
        <end position="109"/>
    </location>
</feature>
<evidence type="ECO:0000256" key="2">
    <source>
        <dbReference type="SAM" id="Phobius"/>
    </source>
</evidence>
<evidence type="ECO:0000256" key="1">
    <source>
        <dbReference type="SAM" id="MobiDB-lite"/>
    </source>
</evidence>
<reference evidence="4 5" key="1">
    <citation type="submission" date="2020-07" db="EMBL/GenBank/DDBJ databases">
        <title>Facklamia lactis sp. nov., isolated from raw milk.</title>
        <authorList>
            <person name="Doll E.V."/>
            <person name="Huptas C."/>
            <person name="Staib L."/>
            <person name="Wenning M."/>
            <person name="Scherer S."/>
        </authorList>
    </citation>
    <scope>NUCLEOTIDE SEQUENCE [LARGE SCALE GENOMIC DNA]</scope>
    <source>
        <strain evidence="4 5">DSM 111018</strain>
    </source>
</reference>
<keyword evidence="2" id="KW-0812">Transmembrane</keyword>
<feature type="compositionally biased region" description="Basic and acidic residues" evidence="1">
    <location>
        <begin position="29"/>
        <end position="43"/>
    </location>
</feature>
<dbReference type="InterPro" id="IPR045155">
    <property type="entry name" value="Beta-lactam_cat"/>
</dbReference>
<dbReference type="Proteomes" id="UP000721415">
    <property type="component" value="Unassembled WGS sequence"/>
</dbReference>
<feature type="compositionally biased region" description="Basic and acidic residues" evidence="1">
    <location>
        <begin position="664"/>
        <end position="688"/>
    </location>
</feature>
<feature type="transmembrane region" description="Helical" evidence="2">
    <location>
        <begin position="157"/>
        <end position="178"/>
    </location>
</feature>
<dbReference type="InterPro" id="IPR012338">
    <property type="entry name" value="Beta-lactam/transpept-like"/>
</dbReference>
<proteinExistence type="predicted"/>
<dbReference type="Gene3D" id="3.40.710.10">
    <property type="entry name" value="DD-peptidase/beta-lactamase superfamily"/>
    <property type="match status" value="1"/>
</dbReference>
<protein>
    <submittedName>
        <fullName evidence="4">Serine hydrolase</fullName>
    </submittedName>
</protein>
<feature type="compositionally biased region" description="Acidic residues" evidence="1">
    <location>
        <begin position="649"/>
        <end position="662"/>
    </location>
</feature>